<accession>A0A502CM62</accession>
<feature type="signal peptide" evidence="1">
    <location>
        <begin position="1"/>
        <end position="29"/>
    </location>
</feature>
<evidence type="ECO:0000313" key="3">
    <source>
        <dbReference type="Proteomes" id="UP000318413"/>
    </source>
</evidence>
<dbReference type="Proteomes" id="UP000318413">
    <property type="component" value="Unassembled WGS sequence"/>
</dbReference>
<feature type="chain" id="PRO_5021211856" description="SH3b domain-containing protein" evidence="1">
    <location>
        <begin position="30"/>
        <end position="169"/>
    </location>
</feature>
<keyword evidence="3" id="KW-1185">Reference proteome</keyword>
<dbReference type="EMBL" id="RCZK01000005">
    <property type="protein sequence ID" value="TPG12856.1"/>
    <property type="molecule type" value="Genomic_DNA"/>
</dbReference>
<protein>
    <recommendedName>
        <fullName evidence="4">SH3b domain-containing protein</fullName>
    </recommendedName>
</protein>
<sequence length="169" mass="18688">MSRERGFMRRYAITAALFAMLAIDMSAHAADPKKTPPYYASISAGRARMRTGPARTYPASWLYQRAGLPIRIVAVFKEWRKLEDPDGTAGWMQANLLSEARTAIVTGAQPIDLRERPQPGARLLWRAAPGVVGRINECERGWCRFDVKGQAGFVEIGGLWGVDPGESLP</sequence>
<dbReference type="InterPro" id="IPR010466">
    <property type="entry name" value="DUF1058"/>
</dbReference>
<gene>
    <name evidence="2" type="ORF">EAH84_08550</name>
</gene>
<reference evidence="2 3" key="1">
    <citation type="journal article" date="2019" name="Environ. Microbiol.">
        <title>Species interactions and distinct microbial communities in high Arctic permafrost affected cryosols are associated with the CH4 and CO2 gas fluxes.</title>
        <authorList>
            <person name="Altshuler I."/>
            <person name="Hamel J."/>
            <person name="Turney S."/>
            <person name="Magnuson E."/>
            <person name="Levesque R."/>
            <person name="Greer C."/>
            <person name="Whyte L.G."/>
        </authorList>
    </citation>
    <scope>NUCLEOTIDE SEQUENCE [LARGE SCALE GENOMIC DNA]</scope>
    <source>
        <strain evidence="2 3">S5.1</strain>
    </source>
</reference>
<evidence type="ECO:0000313" key="2">
    <source>
        <dbReference type="EMBL" id="TPG12856.1"/>
    </source>
</evidence>
<dbReference type="OrthoDB" id="9810773at2"/>
<dbReference type="AlphaFoldDB" id="A0A502CM62"/>
<keyword evidence="1" id="KW-0732">Signal</keyword>
<evidence type="ECO:0000256" key="1">
    <source>
        <dbReference type="SAM" id="SignalP"/>
    </source>
</evidence>
<organism evidence="2 3">
    <name type="scientific">Sphingomonas oligophenolica</name>
    <dbReference type="NCBI Taxonomy" id="301154"/>
    <lineage>
        <taxon>Bacteria</taxon>
        <taxon>Pseudomonadati</taxon>
        <taxon>Pseudomonadota</taxon>
        <taxon>Alphaproteobacteria</taxon>
        <taxon>Sphingomonadales</taxon>
        <taxon>Sphingomonadaceae</taxon>
        <taxon>Sphingomonas</taxon>
    </lineage>
</organism>
<proteinExistence type="predicted"/>
<name>A0A502CM62_9SPHN</name>
<dbReference type="Pfam" id="PF06347">
    <property type="entry name" value="SH3_4"/>
    <property type="match status" value="2"/>
</dbReference>
<comment type="caution">
    <text evidence="2">The sequence shown here is derived from an EMBL/GenBank/DDBJ whole genome shotgun (WGS) entry which is preliminary data.</text>
</comment>
<evidence type="ECO:0008006" key="4">
    <source>
        <dbReference type="Google" id="ProtNLM"/>
    </source>
</evidence>